<dbReference type="AlphaFoldDB" id="A0A151IX83"/>
<protein>
    <submittedName>
        <fullName evidence="1">Uncharacterized protein</fullName>
    </submittedName>
</protein>
<gene>
    <name evidence="1" type="ORF">ALC57_15395</name>
</gene>
<proteinExistence type="predicted"/>
<accession>A0A151IX83</accession>
<dbReference type="Proteomes" id="UP000078492">
    <property type="component" value="Unassembled WGS sequence"/>
</dbReference>
<name>A0A151IX83_9HYME</name>
<evidence type="ECO:0000313" key="2">
    <source>
        <dbReference type="Proteomes" id="UP000078492"/>
    </source>
</evidence>
<sequence>MEWMECMKETERRIRELLGVIEKERGKERKVRGWWDRECREKRGVLREWRKELCEAKKREENERWERKVEVARNESQVWEIVNGERKRRKEINKGIEMKEWEDISKSCWGA</sequence>
<organism evidence="1 2">
    <name type="scientific">Trachymyrmex cornetzi</name>
    <dbReference type="NCBI Taxonomy" id="471704"/>
    <lineage>
        <taxon>Eukaryota</taxon>
        <taxon>Metazoa</taxon>
        <taxon>Ecdysozoa</taxon>
        <taxon>Arthropoda</taxon>
        <taxon>Hexapoda</taxon>
        <taxon>Insecta</taxon>
        <taxon>Pterygota</taxon>
        <taxon>Neoptera</taxon>
        <taxon>Endopterygota</taxon>
        <taxon>Hymenoptera</taxon>
        <taxon>Apocrita</taxon>
        <taxon>Aculeata</taxon>
        <taxon>Formicoidea</taxon>
        <taxon>Formicidae</taxon>
        <taxon>Myrmicinae</taxon>
        <taxon>Trachymyrmex</taxon>
    </lineage>
</organism>
<reference evidence="1 2" key="1">
    <citation type="submission" date="2015-09" db="EMBL/GenBank/DDBJ databases">
        <title>Trachymyrmex cornetzi WGS genome.</title>
        <authorList>
            <person name="Nygaard S."/>
            <person name="Hu H."/>
            <person name="Boomsma J."/>
            <person name="Zhang G."/>
        </authorList>
    </citation>
    <scope>NUCLEOTIDE SEQUENCE [LARGE SCALE GENOMIC DNA]</scope>
    <source>
        <strain evidence="1">Tcor2-1</strain>
        <tissue evidence="1">Whole body</tissue>
    </source>
</reference>
<keyword evidence="2" id="KW-1185">Reference proteome</keyword>
<evidence type="ECO:0000313" key="1">
    <source>
        <dbReference type="EMBL" id="KYN12428.1"/>
    </source>
</evidence>
<dbReference type="EMBL" id="KQ980825">
    <property type="protein sequence ID" value="KYN12428.1"/>
    <property type="molecule type" value="Genomic_DNA"/>
</dbReference>